<sequence length="75" mass="8017">MLARWLAGGSGGEMTAQKQLSTAAKVYITPRKHENLDQKVTESGHSCECIGLLADVGSSADINALLLSIFKFHSI</sequence>
<proteinExistence type="predicted"/>
<accession>A0ABX1GAF0</accession>
<evidence type="ECO:0000313" key="2">
    <source>
        <dbReference type="Proteomes" id="UP000765845"/>
    </source>
</evidence>
<dbReference type="RefSeq" id="WP_168448484.1">
    <property type="nucleotide sequence ID" value="NZ_JAAWWK010000001.1"/>
</dbReference>
<dbReference type="Proteomes" id="UP000765845">
    <property type="component" value="Unassembled WGS sequence"/>
</dbReference>
<reference evidence="1 2" key="1">
    <citation type="submission" date="2020-04" db="EMBL/GenBank/DDBJ databases">
        <authorList>
            <person name="Yoon J."/>
        </authorList>
    </citation>
    <scope>NUCLEOTIDE SEQUENCE [LARGE SCALE GENOMIC DNA]</scope>
    <source>
        <strain evidence="1 2">KMU-166</strain>
    </source>
</reference>
<dbReference type="EMBL" id="JAAWWK010000001">
    <property type="protein sequence ID" value="NKI15930.1"/>
    <property type="molecule type" value="Genomic_DNA"/>
</dbReference>
<comment type="caution">
    <text evidence="1">The sequence shown here is derived from an EMBL/GenBank/DDBJ whole genome shotgun (WGS) entry which is preliminary data.</text>
</comment>
<gene>
    <name evidence="1" type="ORF">HCU74_00730</name>
</gene>
<keyword evidence="2" id="KW-1185">Reference proteome</keyword>
<evidence type="ECO:0000313" key="1">
    <source>
        <dbReference type="EMBL" id="NKI15930.1"/>
    </source>
</evidence>
<organism evidence="1 2">
    <name type="scientific">Spongiibacter thalassae</name>
    <dbReference type="NCBI Taxonomy" id="2721624"/>
    <lineage>
        <taxon>Bacteria</taxon>
        <taxon>Pseudomonadati</taxon>
        <taxon>Pseudomonadota</taxon>
        <taxon>Gammaproteobacteria</taxon>
        <taxon>Cellvibrionales</taxon>
        <taxon>Spongiibacteraceae</taxon>
        <taxon>Spongiibacter</taxon>
    </lineage>
</organism>
<protein>
    <submittedName>
        <fullName evidence="1">Uncharacterized protein</fullName>
    </submittedName>
</protein>
<name>A0ABX1GAF0_9GAMM</name>